<dbReference type="PRINTS" id="PR00111">
    <property type="entry name" value="ABHYDROLASE"/>
</dbReference>
<dbReference type="SMR" id="A0A4P7LM67"/>
<dbReference type="OrthoDB" id="9806902at2"/>
<dbReference type="EMBL" id="CP038635">
    <property type="protein sequence ID" value="QBY54713.1"/>
    <property type="molecule type" value="Genomic_DNA"/>
</dbReference>
<dbReference type="KEGG" id="cox:E0W60_27495"/>
<dbReference type="InterPro" id="IPR000073">
    <property type="entry name" value="AB_hydrolase_1"/>
</dbReference>
<dbReference type="InterPro" id="IPR051044">
    <property type="entry name" value="MAG_DAG_Lipase"/>
</dbReference>
<keyword evidence="3" id="KW-0378">Hydrolase</keyword>
<organism evidence="3 4">
    <name type="scientific">Cupriavidus oxalaticus</name>
    <dbReference type="NCBI Taxonomy" id="96344"/>
    <lineage>
        <taxon>Bacteria</taxon>
        <taxon>Pseudomonadati</taxon>
        <taxon>Pseudomonadota</taxon>
        <taxon>Betaproteobacteria</taxon>
        <taxon>Burkholderiales</taxon>
        <taxon>Burkholderiaceae</taxon>
        <taxon>Cupriavidus</taxon>
    </lineage>
</organism>
<dbReference type="STRING" id="1349762.GCA_001592245_03717"/>
<dbReference type="PANTHER" id="PTHR11614">
    <property type="entry name" value="PHOSPHOLIPASE-RELATED"/>
    <property type="match status" value="1"/>
</dbReference>
<dbReference type="AlphaFoldDB" id="A0A4P7LM67"/>
<sequence>MAQPMTDDPASAGAAEARGTTTAPGPAIAHAPVQSRQRMRDGTELLLRTWLPDPGRFAEPLGSVLLVHGLAEHAGRYQHVAELLCGLGLRVRAFDLRGHGASGGARMVADHPDIYLEDLAEVYDAALHDWNELPILLGHSMGGLIAARFATARVRPVRALVLSSPALALRLAQPMLALHRVLLTLAPRLRVPNPIDARHLSHDPAVVAAYRADPLVQTTITASVLESFIRGMAQAQADAARLEAPMLMLVGGADRVVDPAGSRSFFDNAPPDLRDEVWYPHGFHEIFNEAQPLRGEVFAALGDWLRRHLQPPAASAPPSG</sequence>
<dbReference type="Gene3D" id="3.40.50.1820">
    <property type="entry name" value="alpha/beta hydrolase"/>
    <property type="match status" value="1"/>
</dbReference>
<dbReference type="InterPro" id="IPR029058">
    <property type="entry name" value="AB_hydrolase_fold"/>
</dbReference>
<dbReference type="SUPFAM" id="SSF53474">
    <property type="entry name" value="alpha/beta-Hydrolases"/>
    <property type="match status" value="1"/>
</dbReference>
<proteinExistence type="predicted"/>
<feature type="domain" description="Serine aminopeptidase S33" evidence="2">
    <location>
        <begin position="59"/>
        <end position="290"/>
    </location>
</feature>
<feature type="compositionally biased region" description="Low complexity" evidence="1">
    <location>
        <begin position="9"/>
        <end position="32"/>
    </location>
</feature>
<dbReference type="Pfam" id="PF12146">
    <property type="entry name" value="Hydrolase_4"/>
    <property type="match status" value="1"/>
</dbReference>
<evidence type="ECO:0000256" key="1">
    <source>
        <dbReference type="SAM" id="MobiDB-lite"/>
    </source>
</evidence>
<reference evidence="3 4" key="1">
    <citation type="submission" date="2019-03" db="EMBL/GenBank/DDBJ databases">
        <title>Efficiently degradation of phenoxyalkanoic acid herbicides by Cupriavidus oxalaticus strain X32.</title>
        <authorList>
            <person name="Sheng X."/>
        </authorList>
    </citation>
    <scope>NUCLEOTIDE SEQUENCE [LARGE SCALE GENOMIC DNA]</scope>
    <source>
        <strain evidence="3 4">X32</strain>
    </source>
</reference>
<evidence type="ECO:0000313" key="4">
    <source>
        <dbReference type="Proteomes" id="UP000295294"/>
    </source>
</evidence>
<dbReference type="Proteomes" id="UP000295294">
    <property type="component" value="Chromosome 2"/>
</dbReference>
<protein>
    <submittedName>
        <fullName evidence="3">Alpha/beta hydrolase</fullName>
    </submittedName>
</protein>
<name>A0A4P7LM67_9BURK</name>
<dbReference type="GO" id="GO:0016787">
    <property type="term" value="F:hydrolase activity"/>
    <property type="evidence" value="ECO:0007669"/>
    <property type="project" value="UniProtKB-KW"/>
</dbReference>
<gene>
    <name evidence="3" type="ORF">E0W60_27495</name>
</gene>
<dbReference type="RefSeq" id="WP_135706149.1">
    <property type="nucleotide sequence ID" value="NZ_CP038635.1"/>
</dbReference>
<dbReference type="InterPro" id="IPR022742">
    <property type="entry name" value="Hydrolase_4"/>
</dbReference>
<accession>A0A4P7LM67</accession>
<evidence type="ECO:0000259" key="2">
    <source>
        <dbReference type="Pfam" id="PF12146"/>
    </source>
</evidence>
<evidence type="ECO:0000313" key="3">
    <source>
        <dbReference type="EMBL" id="QBY54713.1"/>
    </source>
</evidence>
<feature type="region of interest" description="Disordered" evidence="1">
    <location>
        <begin position="1"/>
        <end position="35"/>
    </location>
</feature>